<gene>
    <name evidence="8" type="ORF">AWC38_SpisGene23300</name>
</gene>
<comment type="caution">
    <text evidence="8">The sequence shown here is derived from an EMBL/GenBank/DDBJ whole genome shotgun (WGS) entry which is preliminary data.</text>
</comment>
<dbReference type="GO" id="GO:0005634">
    <property type="term" value="C:nucleus"/>
    <property type="evidence" value="ECO:0007669"/>
    <property type="project" value="TreeGrafter"/>
</dbReference>
<dbReference type="GO" id="GO:0003887">
    <property type="term" value="F:DNA-directed DNA polymerase activity"/>
    <property type="evidence" value="ECO:0007669"/>
    <property type="project" value="UniProtKB-KW"/>
</dbReference>
<dbReference type="GO" id="GO:0031297">
    <property type="term" value="P:replication fork processing"/>
    <property type="evidence" value="ECO:0007669"/>
    <property type="project" value="TreeGrafter"/>
</dbReference>
<dbReference type="PANTHER" id="PTHR31399">
    <property type="entry name" value="DNA-DIRECTED PRIMASE / POLYMERASE PROTEIN"/>
    <property type="match status" value="1"/>
</dbReference>
<dbReference type="GO" id="GO:0006264">
    <property type="term" value="P:mitochondrial DNA replication"/>
    <property type="evidence" value="ECO:0007669"/>
    <property type="project" value="TreeGrafter"/>
</dbReference>
<comment type="catalytic activity">
    <reaction evidence="7">
        <text>DNA(n) + a 2'-deoxyribonucleoside 5'-triphosphate = DNA(n+1) + diphosphate</text>
        <dbReference type="Rhea" id="RHEA:22508"/>
        <dbReference type="Rhea" id="RHEA-COMP:17339"/>
        <dbReference type="Rhea" id="RHEA-COMP:17340"/>
        <dbReference type="ChEBI" id="CHEBI:33019"/>
        <dbReference type="ChEBI" id="CHEBI:61560"/>
        <dbReference type="ChEBI" id="CHEBI:173112"/>
        <dbReference type="EC" id="2.7.7.7"/>
    </reaction>
    <physiologicalReaction direction="left-to-right" evidence="7">
        <dbReference type="Rhea" id="RHEA:22509"/>
    </physiologicalReaction>
</comment>
<reference evidence="9" key="1">
    <citation type="journal article" date="2017" name="bioRxiv">
        <title>Comparative analysis of the genomes of Stylophora pistillata and Acropora digitifera provides evidence for extensive differences between species of corals.</title>
        <authorList>
            <person name="Voolstra C.R."/>
            <person name="Li Y."/>
            <person name="Liew Y.J."/>
            <person name="Baumgarten S."/>
            <person name="Zoccola D."/>
            <person name="Flot J.-F."/>
            <person name="Tambutte S."/>
            <person name="Allemand D."/>
            <person name="Aranda M."/>
        </authorList>
    </citation>
    <scope>NUCLEOTIDE SEQUENCE [LARGE SCALE GENOMIC DNA]</scope>
</reference>
<dbReference type="GO" id="GO:0042276">
    <property type="term" value="P:error-prone translesion synthesis"/>
    <property type="evidence" value="ECO:0007669"/>
    <property type="project" value="InterPro"/>
</dbReference>
<name>A0A2B4R8K8_STYPI</name>
<dbReference type="EMBL" id="LSMT01001227">
    <property type="protein sequence ID" value="PFX12697.1"/>
    <property type="molecule type" value="Genomic_DNA"/>
</dbReference>
<dbReference type="InterPro" id="IPR044917">
    <property type="entry name" value="PRIMPOL"/>
</dbReference>
<organism evidence="8 9">
    <name type="scientific">Stylophora pistillata</name>
    <name type="common">Smooth cauliflower coral</name>
    <dbReference type="NCBI Taxonomy" id="50429"/>
    <lineage>
        <taxon>Eukaryota</taxon>
        <taxon>Metazoa</taxon>
        <taxon>Cnidaria</taxon>
        <taxon>Anthozoa</taxon>
        <taxon>Hexacorallia</taxon>
        <taxon>Scleractinia</taxon>
        <taxon>Astrocoeniina</taxon>
        <taxon>Pocilloporidae</taxon>
        <taxon>Stylophora</taxon>
    </lineage>
</organism>
<dbReference type="EC" id="2.7.7.102" evidence="6"/>
<evidence type="ECO:0000256" key="4">
    <source>
        <dbReference type="ARBA" id="ARBA00026139"/>
    </source>
</evidence>
<evidence type="ECO:0000256" key="6">
    <source>
        <dbReference type="ARBA" id="ARBA00044768"/>
    </source>
</evidence>
<protein>
    <recommendedName>
        <fullName evidence="4">DNA-directed primase/polymerase protein</fullName>
        <ecNumber evidence="6">2.7.7.102</ecNumber>
        <ecNumber evidence="2">2.7.7.7</ecNumber>
    </recommendedName>
</protein>
<comment type="similarity">
    <text evidence="1">Belongs to the eukaryotic-type primase small subunit family.</text>
</comment>
<keyword evidence="9" id="KW-1185">Reference proteome</keyword>
<dbReference type="GO" id="GO:0003682">
    <property type="term" value="F:chromatin binding"/>
    <property type="evidence" value="ECO:0007669"/>
    <property type="project" value="TreeGrafter"/>
</dbReference>
<dbReference type="PANTHER" id="PTHR31399:SF0">
    <property type="entry name" value="DNA-DIRECTED PRIMASE_POLYMERASE PROTEIN"/>
    <property type="match status" value="1"/>
</dbReference>
<comment type="catalytic activity">
    <reaction evidence="5">
        <text>ssDNA + n NTP = ssDNA/pppN(pN)n-1 hybrid + (n-1) diphosphate.</text>
        <dbReference type="EC" id="2.7.7.102"/>
    </reaction>
</comment>
<evidence type="ECO:0000313" key="9">
    <source>
        <dbReference type="Proteomes" id="UP000225706"/>
    </source>
</evidence>
<keyword evidence="3" id="KW-0808">Transferase</keyword>
<dbReference type="Proteomes" id="UP000225706">
    <property type="component" value="Unassembled WGS sequence"/>
</dbReference>
<evidence type="ECO:0000256" key="1">
    <source>
        <dbReference type="ARBA" id="ARBA00009762"/>
    </source>
</evidence>
<proteinExistence type="inferred from homology"/>
<keyword evidence="3" id="KW-0548">Nucleotidyltransferase</keyword>
<dbReference type="GO" id="GO:0005759">
    <property type="term" value="C:mitochondrial matrix"/>
    <property type="evidence" value="ECO:0007669"/>
    <property type="project" value="TreeGrafter"/>
</dbReference>
<dbReference type="GO" id="GO:0009411">
    <property type="term" value="P:response to UV"/>
    <property type="evidence" value="ECO:0007669"/>
    <property type="project" value="TreeGrafter"/>
</dbReference>
<accession>A0A2B4R8K8</accession>
<evidence type="ECO:0000313" key="8">
    <source>
        <dbReference type="EMBL" id="PFX12697.1"/>
    </source>
</evidence>
<dbReference type="EC" id="2.7.7.7" evidence="2"/>
<evidence type="ECO:0000256" key="7">
    <source>
        <dbReference type="ARBA" id="ARBA00047303"/>
    </source>
</evidence>
<dbReference type="AlphaFoldDB" id="A0A2B4R8K8"/>
<evidence type="ECO:0000256" key="3">
    <source>
        <dbReference type="ARBA" id="ARBA00022932"/>
    </source>
</evidence>
<evidence type="ECO:0000256" key="5">
    <source>
        <dbReference type="ARBA" id="ARBA00044677"/>
    </source>
</evidence>
<keyword evidence="3" id="KW-0239">DNA-directed DNA polymerase</keyword>
<evidence type="ECO:0000256" key="2">
    <source>
        <dbReference type="ARBA" id="ARBA00012417"/>
    </source>
</evidence>
<sequence>MNNKRIYARSTDAYLTRQSRRVDASDVRQVCVCDVRFILTCTVTLSKYGPVVIFCPWEDLRQVRERINKNKQHSMKMLLDSLHLNFNTQEFYPKKLQPREIKSKPDSGRKGYRIVADLRLGVYYQKCHDHDCRGIDYRSPEKPVPKEINPLSSCEFDKVSTNDFDDQELCKLLSECEQGLNDSRSDEMEEMLDTSENNMNEDYVSRNKQVVMQFDSSGCVTQPKVGDCDFGNDLDDELLLELEIPHHSCYNEGAVSHTRSLKDRKEHTLQSCQDNENYTNESWAKEMADIEVLSSESSSELSEVVSSSEEEDGGVYFGLNEIFAPYQGEPLTDSQDADTAADEEDEDGILPEILFFGLPTCKPHSMLLPFFHTSTQPVTSEGCFGRAKMAANFDLSRSTSNG</sequence>